<dbReference type="OrthoDB" id="47007at2759"/>
<dbReference type="AlphaFoldDB" id="A0A7M6DMS9"/>
<dbReference type="SUPFAM" id="SSF51735">
    <property type="entry name" value="NAD(P)-binding Rossmann-fold domains"/>
    <property type="match status" value="1"/>
</dbReference>
<name>A0A7M6DMS9_9CNID</name>
<dbReference type="Proteomes" id="UP000594262">
    <property type="component" value="Unplaced"/>
</dbReference>
<protein>
    <recommendedName>
        <fullName evidence="5">Oxidoreductase</fullName>
    </recommendedName>
</protein>
<keyword evidence="1" id="KW-0560">Oxidoreductase</keyword>
<dbReference type="InterPro" id="IPR020904">
    <property type="entry name" value="Sc_DH/Rdtase_CS"/>
</dbReference>
<evidence type="ECO:0000313" key="3">
    <source>
        <dbReference type="EnsemblMetazoa" id="CLYHEMP016776.1"/>
    </source>
</evidence>
<dbReference type="CDD" id="cd05233">
    <property type="entry name" value="SDR_c"/>
    <property type="match status" value="1"/>
</dbReference>
<dbReference type="InterPro" id="IPR036291">
    <property type="entry name" value="NAD(P)-bd_dom_sf"/>
</dbReference>
<proteinExistence type="inferred from homology"/>
<reference evidence="3" key="1">
    <citation type="submission" date="2021-01" db="UniProtKB">
        <authorList>
            <consortium name="EnsemblMetazoa"/>
        </authorList>
    </citation>
    <scope>IDENTIFICATION</scope>
</reference>
<evidence type="ECO:0000256" key="1">
    <source>
        <dbReference type="ARBA" id="ARBA00023002"/>
    </source>
</evidence>
<dbReference type="GO" id="GO:0016616">
    <property type="term" value="F:oxidoreductase activity, acting on the CH-OH group of donors, NAD or NADP as acceptor"/>
    <property type="evidence" value="ECO:0007669"/>
    <property type="project" value="TreeGrafter"/>
</dbReference>
<evidence type="ECO:0008006" key="5">
    <source>
        <dbReference type="Google" id="ProtNLM"/>
    </source>
</evidence>
<dbReference type="PROSITE" id="PS00061">
    <property type="entry name" value="ADH_SHORT"/>
    <property type="match status" value="1"/>
</dbReference>
<dbReference type="EnsemblMetazoa" id="CLYHEMT016776.1">
    <property type="protein sequence ID" value="CLYHEMP016776.1"/>
    <property type="gene ID" value="CLYHEMG016776"/>
</dbReference>
<dbReference type="PRINTS" id="PR00081">
    <property type="entry name" value="GDHRDH"/>
</dbReference>
<sequence length="231" mass="24900">MAHEQKKNILITGVTKGIGLAMTSWFAKNGHSVYGCGRNVDAIRKLNESEWASKSNFQSVDTSSAKGVQDWIKVVIEKAGSLDLVINNAAISGKPGPLWEISVEDFDKLIDINIKGINYVIHSVLPHMLEANKGVIINLSSGWGRSTAAGMAPYCCSKWAIEGLSLALAKDLPSPLACAPLNPGMINTEMLEGIFSEDASMSRTPEQWIQTAGPFLLSLDRSCNGQRLTAP</sequence>
<dbReference type="Pfam" id="PF00106">
    <property type="entry name" value="adh_short"/>
    <property type="match status" value="1"/>
</dbReference>
<dbReference type="PANTHER" id="PTHR45267:SF2">
    <property type="entry name" value="NADPH-DEPENDENT PTERIN ALDEHYDE REDUCTASE"/>
    <property type="match status" value="1"/>
</dbReference>
<comment type="similarity">
    <text evidence="2">Belongs to the short-chain dehydrogenases/reductases (SDR) family.</text>
</comment>
<dbReference type="Gene3D" id="3.40.50.720">
    <property type="entry name" value="NAD(P)-binding Rossmann-like Domain"/>
    <property type="match status" value="1"/>
</dbReference>
<keyword evidence="4" id="KW-1185">Reference proteome</keyword>
<dbReference type="GeneID" id="136815351"/>
<accession>A0A7M6DMS9</accession>
<evidence type="ECO:0000256" key="2">
    <source>
        <dbReference type="RuleBase" id="RU000363"/>
    </source>
</evidence>
<organism evidence="3 4">
    <name type="scientific">Clytia hemisphaerica</name>
    <dbReference type="NCBI Taxonomy" id="252671"/>
    <lineage>
        <taxon>Eukaryota</taxon>
        <taxon>Metazoa</taxon>
        <taxon>Cnidaria</taxon>
        <taxon>Hydrozoa</taxon>
        <taxon>Hydroidolina</taxon>
        <taxon>Leptothecata</taxon>
        <taxon>Obeliida</taxon>
        <taxon>Clytiidae</taxon>
        <taxon>Clytia</taxon>
    </lineage>
</organism>
<dbReference type="PRINTS" id="PR00080">
    <property type="entry name" value="SDRFAMILY"/>
</dbReference>
<dbReference type="GO" id="GO:0005829">
    <property type="term" value="C:cytosol"/>
    <property type="evidence" value="ECO:0007669"/>
    <property type="project" value="TreeGrafter"/>
</dbReference>
<evidence type="ECO:0000313" key="4">
    <source>
        <dbReference type="Proteomes" id="UP000594262"/>
    </source>
</evidence>
<dbReference type="InterPro" id="IPR053241">
    <property type="entry name" value="NADPH_pterin_aldehyde_rdct"/>
</dbReference>
<dbReference type="RefSeq" id="XP_066927894.1">
    <property type="nucleotide sequence ID" value="XM_067071793.1"/>
</dbReference>
<dbReference type="InterPro" id="IPR002347">
    <property type="entry name" value="SDR_fam"/>
</dbReference>
<dbReference type="PANTHER" id="PTHR45267">
    <property type="match status" value="1"/>
</dbReference>